<proteinExistence type="predicted"/>
<dbReference type="OrthoDB" id="993481at2759"/>
<reference evidence="1" key="1">
    <citation type="submission" date="2022-02" db="EMBL/GenBank/DDBJ databases">
        <authorList>
            <person name="Henning P.M."/>
            <person name="McCubbin A.G."/>
            <person name="Shore J.S."/>
        </authorList>
    </citation>
    <scope>NUCLEOTIDE SEQUENCE</scope>
    <source>
        <strain evidence="1">F60SS</strain>
        <tissue evidence="1">Leaves</tissue>
    </source>
</reference>
<evidence type="ECO:0000313" key="2">
    <source>
        <dbReference type="Proteomes" id="UP001141552"/>
    </source>
</evidence>
<keyword evidence="2" id="KW-1185">Reference proteome</keyword>
<evidence type="ECO:0000313" key="1">
    <source>
        <dbReference type="EMBL" id="KAJ4821840.1"/>
    </source>
</evidence>
<gene>
    <name evidence="1" type="ORF">Tsubulata_018561</name>
</gene>
<sequence length="79" mass="8702">MQGALNVVVDSFKTELEEFKSRQDTILSQLAAVMEDMQELKGEFAVYKKAVTQGSVVVTTEPRIDVPKPKVFDGARKGA</sequence>
<reference evidence="1" key="2">
    <citation type="journal article" date="2023" name="Plants (Basel)">
        <title>Annotation of the Turnera subulata (Passifloraceae) Draft Genome Reveals the S-Locus Evolved after the Divergence of Turneroideae from Passifloroideae in a Stepwise Manner.</title>
        <authorList>
            <person name="Henning P.M."/>
            <person name="Roalson E.H."/>
            <person name="Mir W."/>
            <person name="McCubbin A.G."/>
            <person name="Shore J.S."/>
        </authorList>
    </citation>
    <scope>NUCLEOTIDE SEQUENCE</scope>
    <source>
        <strain evidence="1">F60SS</strain>
    </source>
</reference>
<dbReference type="Proteomes" id="UP001141552">
    <property type="component" value="Unassembled WGS sequence"/>
</dbReference>
<dbReference type="EMBL" id="JAKUCV010007841">
    <property type="protein sequence ID" value="KAJ4821840.1"/>
    <property type="molecule type" value="Genomic_DNA"/>
</dbReference>
<protein>
    <submittedName>
        <fullName evidence="1">Uncharacterized protein</fullName>
    </submittedName>
</protein>
<organism evidence="1 2">
    <name type="scientific">Turnera subulata</name>
    <dbReference type="NCBI Taxonomy" id="218843"/>
    <lineage>
        <taxon>Eukaryota</taxon>
        <taxon>Viridiplantae</taxon>
        <taxon>Streptophyta</taxon>
        <taxon>Embryophyta</taxon>
        <taxon>Tracheophyta</taxon>
        <taxon>Spermatophyta</taxon>
        <taxon>Magnoliopsida</taxon>
        <taxon>eudicotyledons</taxon>
        <taxon>Gunneridae</taxon>
        <taxon>Pentapetalae</taxon>
        <taxon>rosids</taxon>
        <taxon>fabids</taxon>
        <taxon>Malpighiales</taxon>
        <taxon>Passifloraceae</taxon>
        <taxon>Turnera</taxon>
    </lineage>
</organism>
<accession>A0A9Q0F0G6</accession>
<comment type="caution">
    <text evidence="1">The sequence shown here is derived from an EMBL/GenBank/DDBJ whole genome shotgun (WGS) entry which is preliminary data.</text>
</comment>
<name>A0A9Q0F0G6_9ROSI</name>
<dbReference type="AlphaFoldDB" id="A0A9Q0F0G6"/>